<dbReference type="OrthoDB" id="5154198at2759"/>
<feature type="region of interest" description="Disordered" evidence="1">
    <location>
        <begin position="1"/>
        <end position="155"/>
    </location>
</feature>
<evidence type="ECO:0000313" key="2">
    <source>
        <dbReference type="EMBL" id="RCI07449.1"/>
    </source>
</evidence>
<feature type="compositionally biased region" description="Polar residues" evidence="1">
    <location>
        <begin position="26"/>
        <end position="51"/>
    </location>
</feature>
<dbReference type="STRING" id="1330021.A0A367KZ44"/>
<evidence type="ECO:0000313" key="3">
    <source>
        <dbReference type="Proteomes" id="UP000253664"/>
    </source>
</evidence>
<organism evidence="2 3">
    <name type="scientific">Ophiocordyceps polyrhachis-furcata BCC 54312</name>
    <dbReference type="NCBI Taxonomy" id="1330021"/>
    <lineage>
        <taxon>Eukaryota</taxon>
        <taxon>Fungi</taxon>
        <taxon>Dikarya</taxon>
        <taxon>Ascomycota</taxon>
        <taxon>Pezizomycotina</taxon>
        <taxon>Sordariomycetes</taxon>
        <taxon>Hypocreomycetidae</taxon>
        <taxon>Hypocreales</taxon>
        <taxon>Ophiocordycipitaceae</taxon>
        <taxon>Ophiocordyceps</taxon>
    </lineage>
</organism>
<feature type="compositionally biased region" description="Low complexity" evidence="1">
    <location>
        <begin position="60"/>
        <end position="100"/>
    </location>
</feature>
<reference evidence="2 3" key="1">
    <citation type="journal article" date="2015" name="BMC Genomics">
        <title>Insights from the genome of Ophiocordyceps polyrhachis-furcata to pathogenicity and host specificity in insect fungi.</title>
        <authorList>
            <person name="Wichadakul D."/>
            <person name="Kobmoo N."/>
            <person name="Ingsriswang S."/>
            <person name="Tangphatsornruang S."/>
            <person name="Chantasingh D."/>
            <person name="Luangsa-ard J.J."/>
            <person name="Eurwilaichitr L."/>
        </authorList>
    </citation>
    <scope>NUCLEOTIDE SEQUENCE [LARGE SCALE GENOMIC DNA]</scope>
    <source>
        <strain evidence="2 3">BCC 54312</strain>
    </source>
</reference>
<keyword evidence="3" id="KW-1185">Reference proteome</keyword>
<sequence>MPVPTTLSERPHYSAFSMPRYVDSNPRPSKSPRQSVHSSGSLAAATDSSSEYRYGPYGRTATADGASSSSSQSTYPPPSSWTTATATATATTTTTTTASSDSNLAYADPRPYSFAHEPYKTVMPPLKSEAGGGSLYPPGSRGSFDSMNNYSWSTA</sequence>
<dbReference type="AlphaFoldDB" id="A0A367KZ44"/>
<accession>A0A367KZ44</accession>
<name>A0A367KZ44_9HYPO</name>
<dbReference type="Proteomes" id="UP000253664">
    <property type="component" value="Unassembled WGS sequence"/>
</dbReference>
<gene>
    <name evidence="2" type="ORF">L249_4548</name>
</gene>
<protein>
    <submittedName>
        <fullName evidence="2">Uncharacterized protein</fullName>
    </submittedName>
</protein>
<comment type="caution">
    <text evidence="2">The sequence shown here is derived from an EMBL/GenBank/DDBJ whole genome shotgun (WGS) entry which is preliminary data.</text>
</comment>
<feature type="compositionally biased region" description="Polar residues" evidence="1">
    <location>
        <begin position="143"/>
        <end position="155"/>
    </location>
</feature>
<proteinExistence type="predicted"/>
<evidence type="ECO:0000256" key="1">
    <source>
        <dbReference type="SAM" id="MobiDB-lite"/>
    </source>
</evidence>
<dbReference type="EMBL" id="LKCN02000028">
    <property type="protein sequence ID" value="RCI07449.1"/>
    <property type="molecule type" value="Genomic_DNA"/>
</dbReference>